<keyword evidence="6" id="KW-1185">Reference proteome</keyword>
<dbReference type="CDD" id="cd07377">
    <property type="entry name" value="WHTH_GntR"/>
    <property type="match status" value="1"/>
</dbReference>
<dbReference type="SMART" id="SM00345">
    <property type="entry name" value="HTH_GNTR"/>
    <property type="match status" value="1"/>
</dbReference>
<dbReference type="RefSeq" id="WP_130505269.1">
    <property type="nucleotide sequence ID" value="NZ_SHLC01000001.1"/>
</dbReference>
<name>A0A4Q8AK05_9MICO</name>
<dbReference type="Pfam" id="PF00392">
    <property type="entry name" value="GntR"/>
    <property type="match status" value="1"/>
</dbReference>
<keyword evidence="1" id="KW-0805">Transcription regulation</keyword>
<dbReference type="AlphaFoldDB" id="A0A4Q8AK05"/>
<dbReference type="Pfam" id="PF07729">
    <property type="entry name" value="FCD"/>
    <property type="match status" value="1"/>
</dbReference>
<evidence type="ECO:0000313" key="5">
    <source>
        <dbReference type="EMBL" id="RZU64830.1"/>
    </source>
</evidence>
<dbReference type="GO" id="GO:0003700">
    <property type="term" value="F:DNA-binding transcription factor activity"/>
    <property type="evidence" value="ECO:0007669"/>
    <property type="project" value="InterPro"/>
</dbReference>
<protein>
    <submittedName>
        <fullName evidence="5">GntR family transcriptional regulator</fullName>
    </submittedName>
</protein>
<dbReference type="PANTHER" id="PTHR43537">
    <property type="entry name" value="TRANSCRIPTIONAL REGULATOR, GNTR FAMILY"/>
    <property type="match status" value="1"/>
</dbReference>
<dbReference type="SUPFAM" id="SSF48008">
    <property type="entry name" value="GntR ligand-binding domain-like"/>
    <property type="match status" value="1"/>
</dbReference>
<evidence type="ECO:0000256" key="2">
    <source>
        <dbReference type="ARBA" id="ARBA00023125"/>
    </source>
</evidence>
<proteinExistence type="predicted"/>
<dbReference type="GO" id="GO:0003677">
    <property type="term" value="F:DNA binding"/>
    <property type="evidence" value="ECO:0007669"/>
    <property type="project" value="UniProtKB-KW"/>
</dbReference>
<dbReference type="Proteomes" id="UP000291483">
    <property type="component" value="Unassembled WGS sequence"/>
</dbReference>
<organism evidence="5 6">
    <name type="scientific">Microterricola gilva</name>
    <dbReference type="NCBI Taxonomy" id="393267"/>
    <lineage>
        <taxon>Bacteria</taxon>
        <taxon>Bacillati</taxon>
        <taxon>Actinomycetota</taxon>
        <taxon>Actinomycetes</taxon>
        <taxon>Micrococcales</taxon>
        <taxon>Microbacteriaceae</taxon>
        <taxon>Microterricola</taxon>
    </lineage>
</organism>
<keyword evidence="2" id="KW-0238">DNA-binding</keyword>
<sequence length="213" mass="23556">MVDSPSAAERVHTAIRAGIMSGFYAPGSMLSEAELAAAHGVSRTPVRAALSRLQEEEWVTVYPKRGVLVRELSAQEAYDFADARHLLESSCVQRTRPAERGLLADRLSALLDAQERALAPRELPELIELMLAFHRGFVEAAGNETLLELYDRLNARHAMMMIQRQDAFFARSDAVMAEHRSLIAELRAGDWAAFTATLRTHMIDAESLQPGIG</sequence>
<evidence type="ECO:0000313" key="6">
    <source>
        <dbReference type="Proteomes" id="UP000291483"/>
    </source>
</evidence>
<dbReference type="PROSITE" id="PS50949">
    <property type="entry name" value="HTH_GNTR"/>
    <property type="match status" value="1"/>
</dbReference>
<dbReference type="InterPro" id="IPR000524">
    <property type="entry name" value="Tscrpt_reg_HTH_GntR"/>
</dbReference>
<dbReference type="InterPro" id="IPR008920">
    <property type="entry name" value="TF_FadR/GntR_C"/>
</dbReference>
<dbReference type="InterPro" id="IPR011711">
    <property type="entry name" value="GntR_C"/>
</dbReference>
<feature type="domain" description="HTH gntR-type" evidence="4">
    <location>
        <begin position="5"/>
        <end position="72"/>
    </location>
</feature>
<dbReference type="OrthoDB" id="8680240at2"/>
<dbReference type="SUPFAM" id="SSF46785">
    <property type="entry name" value="Winged helix' DNA-binding domain"/>
    <property type="match status" value="1"/>
</dbReference>
<evidence type="ECO:0000259" key="4">
    <source>
        <dbReference type="PROSITE" id="PS50949"/>
    </source>
</evidence>
<dbReference type="Gene3D" id="1.10.10.10">
    <property type="entry name" value="Winged helix-like DNA-binding domain superfamily/Winged helix DNA-binding domain"/>
    <property type="match status" value="1"/>
</dbReference>
<evidence type="ECO:0000256" key="3">
    <source>
        <dbReference type="ARBA" id="ARBA00023163"/>
    </source>
</evidence>
<dbReference type="EMBL" id="SHLC01000001">
    <property type="protein sequence ID" value="RZU64830.1"/>
    <property type="molecule type" value="Genomic_DNA"/>
</dbReference>
<gene>
    <name evidence="5" type="ORF">EV379_1139</name>
</gene>
<dbReference type="InterPro" id="IPR036388">
    <property type="entry name" value="WH-like_DNA-bd_sf"/>
</dbReference>
<dbReference type="PANTHER" id="PTHR43537:SF24">
    <property type="entry name" value="GLUCONATE OPERON TRANSCRIPTIONAL REPRESSOR"/>
    <property type="match status" value="1"/>
</dbReference>
<keyword evidence="3" id="KW-0804">Transcription</keyword>
<dbReference type="SMART" id="SM00895">
    <property type="entry name" value="FCD"/>
    <property type="match status" value="1"/>
</dbReference>
<evidence type="ECO:0000256" key="1">
    <source>
        <dbReference type="ARBA" id="ARBA00023015"/>
    </source>
</evidence>
<accession>A0A4Q8AK05</accession>
<comment type="caution">
    <text evidence="5">The sequence shown here is derived from an EMBL/GenBank/DDBJ whole genome shotgun (WGS) entry which is preliminary data.</text>
</comment>
<dbReference type="Gene3D" id="1.20.120.530">
    <property type="entry name" value="GntR ligand-binding domain-like"/>
    <property type="match status" value="1"/>
</dbReference>
<reference evidence="5 6" key="1">
    <citation type="submission" date="2019-02" db="EMBL/GenBank/DDBJ databases">
        <title>Sequencing the genomes of 1000 actinobacteria strains.</title>
        <authorList>
            <person name="Klenk H.-P."/>
        </authorList>
    </citation>
    <scope>NUCLEOTIDE SEQUENCE [LARGE SCALE GENOMIC DNA]</scope>
    <source>
        <strain evidence="5 6">DSM 18319</strain>
    </source>
</reference>
<dbReference type="InterPro" id="IPR036390">
    <property type="entry name" value="WH_DNA-bd_sf"/>
</dbReference>